<dbReference type="SUPFAM" id="SSF54928">
    <property type="entry name" value="RNA-binding domain, RBD"/>
    <property type="match status" value="1"/>
</dbReference>
<dbReference type="SMART" id="SM00360">
    <property type="entry name" value="RRM"/>
    <property type="match status" value="1"/>
</dbReference>
<dbReference type="OMA" id="HIVFYDA"/>
<reference evidence="4 5" key="1">
    <citation type="journal article" date="2004" name="Nature">
        <title>Genome evolution in yeasts.</title>
        <authorList>
            <consortium name="Genolevures"/>
            <person name="Dujon B."/>
            <person name="Sherman D."/>
            <person name="Fischer G."/>
            <person name="Durrens P."/>
            <person name="Casaregola S."/>
            <person name="Lafontaine I."/>
            <person name="de Montigny J."/>
            <person name="Marck C."/>
            <person name="Neuveglise C."/>
            <person name="Talla E."/>
            <person name="Goffard N."/>
            <person name="Frangeul L."/>
            <person name="Aigle M."/>
            <person name="Anthouard V."/>
            <person name="Babour A."/>
            <person name="Barbe V."/>
            <person name="Barnay S."/>
            <person name="Blanchin S."/>
            <person name="Beckerich J.M."/>
            <person name="Beyne E."/>
            <person name="Bleykasten C."/>
            <person name="Boisrame A."/>
            <person name="Boyer J."/>
            <person name="Cattolico L."/>
            <person name="Confanioleri F."/>
            <person name="de Daruvar A."/>
            <person name="Despons L."/>
            <person name="Fabre E."/>
            <person name="Fairhead C."/>
            <person name="Ferry-Dumazet H."/>
            <person name="Groppi A."/>
            <person name="Hantraye F."/>
            <person name="Hennequin C."/>
            <person name="Jauniaux N."/>
            <person name="Joyet P."/>
            <person name="Kachouri R."/>
            <person name="Kerrest A."/>
            <person name="Koszul R."/>
            <person name="Lemaire M."/>
            <person name="Lesur I."/>
            <person name="Ma L."/>
            <person name="Muller H."/>
            <person name="Nicaud J.M."/>
            <person name="Nikolski M."/>
            <person name="Oztas S."/>
            <person name="Ozier-Kalogeropoulos O."/>
            <person name="Pellenz S."/>
            <person name="Potier S."/>
            <person name="Richard G.F."/>
            <person name="Straub M.L."/>
            <person name="Suleau A."/>
            <person name="Swennene D."/>
            <person name="Tekaia F."/>
            <person name="Wesolowski-Louvel M."/>
            <person name="Westhof E."/>
            <person name="Wirth B."/>
            <person name="Zeniou-Meyer M."/>
            <person name="Zivanovic I."/>
            <person name="Bolotin-Fukuhara M."/>
            <person name="Thierry A."/>
            <person name="Bouchier C."/>
            <person name="Caudron B."/>
            <person name="Scarpelli C."/>
            <person name="Gaillardin C."/>
            <person name="Weissenbach J."/>
            <person name="Wincker P."/>
            <person name="Souciet J.L."/>
        </authorList>
    </citation>
    <scope>NUCLEOTIDE SEQUENCE [LARGE SCALE GENOMIC DNA]</scope>
    <source>
        <strain evidence="5">ATCC 8585 / CBS 2359 / DSM 70799 / NBRC 1267 / NRRL Y-1140 / WM37</strain>
    </source>
</reference>
<dbReference type="EMBL" id="CR382122">
    <property type="protein sequence ID" value="CAH02439.1"/>
    <property type="molecule type" value="Genomic_DNA"/>
</dbReference>
<gene>
    <name evidence="4" type="ORF">KLLA0_B11594g</name>
</gene>
<protein>
    <submittedName>
        <fullName evidence="4">KLLA0B11594p</fullName>
    </submittedName>
</protein>
<dbReference type="AlphaFoldDB" id="Q6CVJ3"/>
<sequence>MKQKNGYSTEPPTKKQKTQQKTTETIEIEPNNTVYVKNLNDQIKIQTVRESLYMLFATYGEVIKVSMTPKQRGQAFITFKSVDEANLALLSLKDELFFNKPLVLQFSKQTTTKL</sequence>
<accession>Q6CVJ3</accession>
<dbReference type="InterPro" id="IPR035979">
    <property type="entry name" value="RBD_domain_sf"/>
</dbReference>
<dbReference type="InParanoid" id="Q6CVJ3"/>
<proteinExistence type="predicted"/>
<keyword evidence="5" id="KW-1185">Reference proteome</keyword>
<feature type="region of interest" description="Disordered" evidence="2">
    <location>
        <begin position="1"/>
        <end position="25"/>
    </location>
</feature>
<feature type="domain" description="RRM" evidence="3">
    <location>
        <begin position="32"/>
        <end position="109"/>
    </location>
</feature>
<keyword evidence="1" id="KW-0694">RNA-binding</keyword>
<evidence type="ECO:0000256" key="2">
    <source>
        <dbReference type="SAM" id="MobiDB-lite"/>
    </source>
</evidence>
<dbReference type="HOGENOM" id="CLU_041869_3_2_1"/>
<dbReference type="InterPro" id="IPR012677">
    <property type="entry name" value="Nucleotide-bd_a/b_plait_sf"/>
</dbReference>
<dbReference type="PaxDb" id="284590-Q6CVJ3"/>
<dbReference type="Proteomes" id="UP000000598">
    <property type="component" value="Chromosome B"/>
</dbReference>
<dbReference type="GO" id="GO:0003723">
    <property type="term" value="F:RNA binding"/>
    <property type="evidence" value="ECO:0007669"/>
    <property type="project" value="UniProtKB-UniRule"/>
</dbReference>
<organism evidence="4 5">
    <name type="scientific">Kluyveromyces lactis (strain ATCC 8585 / CBS 2359 / DSM 70799 / NBRC 1267 / NRRL Y-1140 / WM37)</name>
    <name type="common">Yeast</name>
    <name type="synonym">Candida sphaerica</name>
    <dbReference type="NCBI Taxonomy" id="284590"/>
    <lineage>
        <taxon>Eukaryota</taxon>
        <taxon>Fungi</taxon>
        <taxon>Dikarya</taxon>
        <taxon>Ascomycota</taxon>
        <taxon>Saccharomycotina</taxon>
        <taxon>Saccharomycetes</taxon>
        <taxon>Saccharomycetales</taxon>
        <taxon>Saccharomycetaceae</taxon>
        <taxon>Kluyveromyces</taxon>
    </lineage>
</organism>
<dbReference type="InterPro" id="IPR000504">
    <property type="entry name" value="RRM_dom"/>
</dbReference>
<name>Q6CVJ3_KLULA</name>
<evidence type="ECO:0000256" key="1">
    <source>
        <dbReference type="PROSITE-ProRule" id="PRU00176"/>
    </source>
</evidence>
<dbReference type="eggNOG" id="KOG4206">
    <property type="taxonomic scope" value="Eukaryota"/>
</dbReference>
<dbReference type="KEGG" id="kla:KLLA0_B11594g"/>
<dbReference type="PROSITE" id="PS50102">
    <property type="entry name" value="RRM"/>
    <property type="match status" value="1"/>
</dbReference>
<dbReference type="Pfam" id="PF00076">
    <property type="entry name" value="RRM_1"/>
    <property type="match status" value="1"/>
</dbReference>
<dbReference type="STRING" id="284590.Q6CVJ3"/>
<evidence type="ECO:0000259" key="3">
    <source>
        <dbReference type="PROSITE" id="PS50102"/>
    </source>
</evidence>
<evidence type="ECO:0000313" key="4">
    <source>
        <dbReference type="EMBL" id="CAH02439.1"/>
    </source>
</evidence>
<dbReference type="FunCoup" id="Q6CVJ3">
    <property type="interactions" value="184"/>
</dbReference>
<dbReference type="Gene3D" id="3.30.70.330">
    <property type="match status" value="1"/>
</dbReference>
<evidence type="ECO:0000313" key="5">
    <source>
        <dbReference type="Proteomes" id="UP000000598"/>
    </source>
</evidence>